<evidence type="ECO:0000256" key="2">
    <source>
        <dbReference type="ARBA" id="ARBA00023172"/>
    </source>
</evidence>
<protein>
    <submittedName>
        <fullName evidence="4">Site-specific integrase</fullName>
    </submittedName>
</protein>
<accession>A0ABS8NN20</accession>
<dbReference type="PANTHER" id="PTHR30349:SF64">
    <property type="entry name" value="PROPHAGE INTEGRASE INTD-RELATED"/>
    <property type="match status" value="1"/>
</dbReference>
<evidence type="ECO:0000256" key="3">
    <source>
        <dbReference type="SAM" id="MobiDB-lite"/>
    </source>
</evidence>
<keyword evidence="5" id="KW-1185">Reference proteome</keyword>
<name>A0ABS8NN20_9BACT</name>
<sequence>MPKLSKSLPKYRKHKASGQAVVNLGGKDHYLGPHGSKVSKAEYDRLLAEWLANGRRVVARDDEELITVVEVLAAFWKFAQGWYIKNGEPTNEVEAYRLVIRDIKQVYGDRPAIEFGPIAFKAVRQIWIDRGQARSTVNKNAGRLKRLFKWAVSEELIPPSVHQGLLAVDGLQKGRCQVREAEPILPVPLEVVEATLPHLPKVTADMIRFQLLTGARPGEVCVMKPALINRDDEVWEYRVAGHKTEHHGRNRTVFIGPDAQEILQPYLFRDPDSVCFSMAEAVEQRRSLAALKRKTPESCGNRRGKRSNKDRAGKRGKRAPRSQNDFNTGSYANAIKHACAMAFPAPSPLGCLPGESNAARLRRLTPGQMEDLKAWQKANRWHPNQLRHTRGTEIRKRFGLEAAQVILGHAAADVTQVYAERDREKAIEVARQVG</sequence>
<dbReference type="InterPro" id="IPR013762">
    <property type="entry name" value="Integrase-like_cat_sf"/>
</dbReference>
<dbReference type="PANTHER" id="PTHR30349">
    <property type="entry name" value="PHAGE INTEGRASE-RELATED"/>
    <property type="match status" value="1"/>
</dbReference>
<dbReference type="Gene3D" id="1.10.443.10">
    <property type="entry name" value="Intergrase catalytic core"/>
    <property type="match status" value="1"/>
</dbReference>
<dbReference type="InterPro" id="IPR050090">
    <property type="entry name" value="Tyrosine_recombinase_XerCD"/>
</dbReference>
<dbReference type="EMBL" id="JAJKFW010000062">
    <property type="protein sequence ID" value="MCC9644982.1"/>
    <property type="molecule type" value="Genomic_DNA"/>
</dbReference>
<comment type="caution">
    <text evidence="4">The sequence shown here is derived from an EMBL/GenBank/DDBJ whole genome shotgun (WGS) entry which is preliminary data.</text>
</comment>
<dbReference type="SUPFAM" id="SSF56349">
    <property type="entry name" value="DNA breaking-rejoining enzymes"/>
    <property type="match status" value="2"/>
</dbReference>
<gene>
    <name evidence="4" type="ORF">LOC71_22120</name>
</gene>
<dbReference type="Gene3D" id="1.10.150.130">
    <property type="match status" value="1"/>
</dbReference>
<evidence type="ECO:0000313" key="4">
    <source>
        <dbReference type="EMBL" id="MCC9644982.1"/>
    </source>
</evidence>
<dbReference type="Proteomes" id="UP001430306">
    <property type="component" value="Unassembled WGS sequence"/>
</dbReference>
<dbReference type="InterPro" id="IPR011010">
    <property type="entry name" value="DNA_brk_join_enz"/>
</dbReference>
<keyword evidence="2" id="KW-0233">DNA recombination</keyword>
<feature type="region of interest" description="Disordered" evidence="3">
    <location>
        <begin position="287"/>
        <end position="328"/>
    </location>
</feature>
<dbReference type="RefSeq" id="WP_230276639.1">
    <property type="nucleotide sequence ID" value="NZ_JAJKFW010000062.1"/>
</dbReference>
<dbReference type="InterPro" id="IPR010998">
    <property type="entry name" value="Integrase_recombinase_N"/>
</dbReference>
<evidence type="ECO:0000313" key="5">
    <source>
        <dbReference type="Proteomes" id="UP001430306"/>
    </source>
</evidence>
<proteinExistence type="predicted"/>
<reference evidence="4" key="1">
    <citation type="submission" date="2021-11" db="EMBL/GenBank/DDBJ databases">
        <title>Genome sequence.</title>
        <authorList>
            <person name="Sun Q."/>
        </authorList>
    </citation>
    <scope>NUCLEOTIDE SEQUENCE</scope>
    <source>
        <strain evidence="4">JC740</strain>
    </source>
</reference>
<organism evidence="4 5">
    <name type="scientific">Rhodopirellula halodulae</name>
    <dbReference type="NCBI Taxonomy" id="2894198"/>
    <lineage>
        <taxon>Bacteria</taxon>
        <taxon>Pseudomonadati</taxon>
        <taxon>Planctomycetota</taxon>
        <taxon>Planctomycetia</taxon>
        <taxon>Pirellulales</taxon>
        <taxon>Pirellulaceae</taxon>
        <taxon>Rhodopirellula</taxon>
    </lineage>
</organism>
<keyword evidence="1" id="KW-0238">DNA-binding</keyword>
<dbReference type="CDD" id="cd00397">
    <property type="entry name" value="DNA_BRE_C"/>
    <property type="match status" value="1"/>
</dbReference>
<evidence type="ECO:0000256" key="1">
    <source>
        <dbReference type="ARBA" id="ARBA00023125"/>
    </source>
</evidence>